<gene>
    <name evidence="2" type="ORF">A2799_02690</name>
</gene>
<name>A0A1F7GMQ9_9BACT</name>
<dbReference type="AlphaFoldDB" id="A0A1F7GMQ9"/>
<feature type="compositionally biased region" description="Polar residues" evidence="1">
    <location>
        <begin position="1"/>
        <end position="11"/>
    </location>
</feature>
<reference evidence="2 3" key="1">
    <citation type="journal article" date="2016" name="Nat. Commun.">
        <title>Thousands of microbial genomes shed light on interconnected biogeochemical processes in an aquifer system.</title>
        <authorList>
            <person name="Anantharaman K."/>
            <person name="Brown C.T."/>
            <person name="Hug L.A."/>
            <person name="Sharon I."/>
            <person name="Castelle C.J."/>
            <person name="Probst A.J."/>
            <person name="Thomas B.C."/>
            <person name="Singh A."/>
            <person name="Wilkins M.J."/>
            <person name="Karaoz U."/>
            <person name="Brodie E.L."/>
            <person name="Williams K.H."/>
            <person name="Hubbard S.S."/>
            <person name="Banfield J.F."/>
        </authorList>
    </citation>
    <scope>NUCLEOTIDE SEQUENCE [LARGE SCALE GENOMIC DNA]</scope>
</reference>
<protein>
    <submittedName>
        <fullName evidence="2">Uncharacterized protein</fullName>
    </submittedName>
</protein>
<comment type="caution">
    <text evidence="2">The sequence shown here is derived from an EMBL/GenBank/DDBJ whole genome shotgun (WGS) entry which is preliminary data.</text>
</comment>
<proteinExistence type="predicted"/>
<accession>A0A1F7GMQ9</accession>
<feature type="region of interest" description="Disordered" evidence="1">
    <location>
        <begin position="1"/>
        <end position="33"/>
    </location>
</feature>
<sequence>MDENQGDQNSKIRYKHIPRTDTREFLAPDSDDNEELGFENMRIFGLDPIGGQPLGKLSESSSSKKYEIARRERELTDARRHLSRLSTSPVRISMLRKFLGVDQDAEVSAESFSQEKMADDDLIALIEKHVASIEQVMIDFNKRIPDFIKRFDNFVIDNENSIDPDSIKIFNIDPLSVAAFKELLPIIGSRFNKERGRLNIVPADPMTIIPGPLSDVGGRYHPSTNTIFLFITPEESVPYTFAFTHELLHGLSGITSLGHVAENEYNEEVIHDIDLQRVGLRFDHPDELYRTKNHAEKERMPRFHWLNEAVTDELTSLFFSGFPLSYINERKILGDLALAMRDRNPDQNPYLLFYNAYLEDYNSSAPLGKRVPHWHTLQRAITDTFGQGFLVELDRYILEHGVVKGRQFLNEKILAMKEKGE</sequence>
<dbReference type="Proteomes" id="UP000176850">
    <property type="component" value="Unassembled WGS sequence"/>
</dbReference>
<organism evidence="2 3">
    <name type="scientific">Candidatus Roizmanbacteria bacterium RIFCSPHIGHO2_01_FULL_39_24</name>
    <dbReference type="NCBI Taxonomy" id="1802032"/>
    <lineage>
        <taxon>Bacteria</taxon>
        <taxon>Candidatus Roizmaniibacteriota</taxon>
    </lineage>
</organism>
<dbReference type="EMBL" id="MFZH01000001">
    <property type="protein sequence ID" value="OGK20191.1"/>
    <property type="molecule type" value="Genomic_DNA"/>
</dbReference>
<evidence type="ECO:0000313" key="2">
    <source>
        <dbReference type="EMBL" id="OGK20191.1"/>
    </source>
</evidence>
<evidence type="ECO:0000313" key="3">
    <source>
        <dbReference type="Proteomes" id="UP000176850"/>
    </source>
</evidence>
<evidence type="ECO:0000256" key="1">
    <source>
        <dbReference type="SAM" id="MobiDB-lite"/>
    </source>
</evidence>